<evidence type="ECO:0000256" key="4">
    <source>
        <dbReference type="ARBA" id="ARBA00022692"/>
    </source>
</evidence>
<dbReference type="Gene3D" id="1.20.1540.10">
    <property type="entry name" value="Rhomboid-like"/>
    <property type="match status" value="1"/>
</dbReference>
<dbReference type="GO" id="GO:0016020">
    <property type="term" value="C:membrane"/>
    <property type="evidence" value="ECO:0007669"/>
    <property type="project" value="UniProtKB-SubCell"/>
</dbReference>
<dbReference type="AlphaFoldDB" id="A0AAW8R1D8"/>
<feature type="transmembrane region" description="Helical" evidence="7">
    <location>
        <begin position="142"/>
        <end position="160"/>
    </location>
</feature>
<accession>A0AAW8R1D8</accession>
<gene>
    <name evidence="9" type="ORF">RM544_05470</name>
</gene>
<proteinExistence type="predicted"/>
<protein>
    <submittedName>
        <fullName evidence="9">Rhomboid family intramembrane serine protease</fullName>
        <ecNumber evidence="9">3.4.21.105</ecNumber>
    </submittedName>
</protein>
<evidence type="ECO:0000256" key="3">
    <source>
        <dbReference type="ARBA" id="ARBA00022519"/>
    </source>
</evidence>
<feature type="transmembrane region" description="Helical" evidence="7">
    <location>
        <begin position="166"/>
        <end position="185"/>
    </location>
</feature>
<keyword evidence="9" id="KW-0645">Protease</keyword>
<evidence type="ECO:0000256" key="1">
    <source>
        <dbReference type="ARBA" id="ARBA00004141"/>
    </source>
</evidence>
<comment type="subcellular location">
    <subcellularLocation>
        <location evidence="1">Membrane</location>
        <topology evidence="1">Multi-pass membrane protein</topology>
    </subcellularLocation>
</comment>
<feature type="transmembrane region" description="Helical" evidence="7">
    <location>
        <begin position="86"/>
        <end position="105"/>
    </location>
</feature>
<evidence type="ECO:0000313" key="9">
    <source>
        <dbReference type="EMBL" id="MDT0581978.1"/>
    </source>
</evidence>
<evidence type="ECO:0000313" key="10">
    <source>
        <dbReference type="Proteomes" id="UP001249020"/>
    </source>
</evidence>
<evidence type="ECO:0000259" key="8">
    <source>
        <dbReference type="Pfam" id="PF01694"/>
    </source>
</evidence>
<reference evidence="9 10" key="1">
    <citation type="submission" date="2023-09" db="EMBL/GenBank/DDBJ databases">
        <authorList>
            <person name="Rey-Velasco X."/>
        </authorList>
    </citation>
    <scope>NUCLEOTIDE SEQUENCE [LARGE SCALE GENOMIC DNA]</scope>
    <source>
        <strain evidence="9 10">W409</strain>
    </source>
</reference>
<keyword evidence="3" id="KW-0997">Cell inner membrane</keyword>
<feature type="transmembrane region" description="Helical" evidence="7">
    <location>
        <begin position="49"/>
        <end position="74"/>
    </location>
</feature>
<keyword evidence="2" id="KW-1003">Cell membrane</keyword>
<dbReference type="PANTHER" id="PTHR43066:SF26">
    <property type="entry name" value="RHOMBOID PROTEASE GLPG"/>
    <property type="match status" value="1"/>
</dbReference>
<dbReference type="SUPFAM" id="SSF144091">
    <property type="entry name" value="Rhomboid-like"/>
    <property type="match status" value="1"/>
</dbReference>
<sequence>MAKQTPFTSIILLICALVYIFSYFGAFQPIAQAISIRPIGVLTQTHEWWRLIGPVFLHFSMLHIVFNLLWWWVLGTQLERMFGTTSLVIMFLISGVASNVAQLLISGPNFGGLSGVVYALFGFVWWIGWLRPQWGIGLPRNLVLFLLAWLALGYADVLWVNMANEAHLFGLISGCLMALASHQIAGIKKN</sequence>
<keyword evidence="10" id="KW-1185">Reference proteome</keyword>
<dbReference type="InterPro" id="IPR035952">
    <property type="entry name" value="Rhomboid-like_sf"/>
</dbReference>
<evidence type="ECO:0000256" key="5">
    <source>
        <dbReference type="ARBA" id="ARBA00022989"/>
    </source>
</evidence>
<comment type="caution">
    <text evidence="9">The sequence shown here is derived from an EMBL/GenBank/DDBJ whole genome shotgun (WGS) entry which is preliminary data.</text>
</comment>
<organism evidence="9 10">
    <name type="scientific">Brumicola blandensis</name>
    <dbReference type="NCBI Taxonomy" id="3075611"/>
    <lineage>
        <taxon>Bacteria</taxon>
        <taxon>Pseudomonadati</taxon>
        <taxon>Pseudomonadota</taxon>
        <taxon>Gammaproteobacteria</taxon>
        <taxon>Alteromonadales</taxon>
        <taxon>Alteromonadaceae</taxon>
        <taxon>Brumicola</taxon>
    </lineage>
</organism>
<evidence type="ECO:0000256" key="6">
    <source>
        <dbReference type="ARBA" id="ARBA00023136"/>
    </source>
</evidence>
<dbReference type="RefSeq" id="WP_311360770.1">
    <property type="nucleotide sequence ID" value="NZ_JAVRIE010000002.1"/>
</dbReference>
<feature type="domain" description="Peptidase S54 rhomboid" evidence="8">
    <location>
        <begin position="46"/>
        <end position="180"/>
    </location>
</feature>
<dbReference type="PANTHER" id="PTHR43066">
    <property type="entry name" value="RHOMBOID-RELATED PROTEIN"/>
    <property type="match status" value="1"/>
</dbReference>
<dbReference type="GO" id="GO:0006508">
    <property type="term" value="P:proteolysis"/>
    <property type="evidence" value="ECO:0007669"/>
    <property type="project" value="UniProtKB-KW"/>
</dbReference>
<keyword evidence="9" id="KW-0378">Hydrolase</keyword>
<dbReference type="Pfam" id="PF01694">
    <property type="entry name" value="Rhomboid"/>
    <property type="match status" value="1"/>
</dbReference>
<evidence type="ECO:0000256" key="2">
    <source>
        <dbReference type="ARBA" id="ARBA00022475"/>
    </source>
</evidence>
<feature type="transmembrane region" description="Helical" evidence="7">
    <location>
        <begin position="111"/>
        <end position="130"/>
    </location>
</feature>
<keyword evidence="5 7" id="KW-1133">Transmembrane helix</keyword>
<keyword evidence="6 7" id="KW-0472">Membrane</keyword>
<dbReference type="EC" id="3.4.21.105" evidence="9"/>
<name>A0AAW8R1D8_9ALTE</name>
<keyword evidence="4 7" id="KW-0812">Transmembrane</keyword>
<dbReference type="InterPro" id="IPR022764">
    <property type="entry name" value="Peptidase_S54_rhomboid_dom"/>
</dbReference>
<dbReference type="GO" id="GO:0004252">
    <property type="term" value="F:serine-type endopeptidase activity"/>
    <property type="evidence" value="ECO:0007669"/>
    <property type="project" value="InterPro"/>
</dbReference>
<evidence type="ECO:0000256" key="7">
    <source>
        <dbReference type="SAM" id="Phobius"/>
    </source>
</evidence>
<dbReference type="EMBL" id="JAVRIE010000002">
    <property type="protein sequence ID" value="MDT0581978.1"/>
    <property type="molecule type" value="Genomic_DNA"/>
</dbReference>
<dbReference type="Proteomes" id="UP001249020">
    <property type="component" value="Unassembled WGS sequence"/>
</dbReference>